<keyword evidence="2" id="KW-0723">Serine/threonine-protein kinase</keyword>
<dbReference type="PROSITE" id="PS00108">
    <property type="entry name" value="PROTEIN_KINASE_ST"/>
    <property type="match status" value="1"/>
</dbReference>
<dbReference type="InterPro" id="IPR008271">
    <property type="entry name" value="Ser/Thr_kinase_AS"/>
</dbReference>
<evidence type="ECO:0000313" key="14">
    <source>
        <dbReference type="Proteomes" id="UP000238479"/>
    </source>
</evidence>
<evidence type="ECO:0000313" key="13">
    <source>
        <dbReference type="EMBL" id="PRQ30635.1"/>
    </source>
</evidence>
<dbReference type="InterPro" id="IPR001245">
    <property type="entry name" value="Ser-Thr/Tyr_kinase_cat_dom"/>
</dbReference>
<sequence length="326" mass="37036">MNASEKVVCIGLFDFDSGALQILLFMSEDMSSVSEVWRNYKKGYLGEDGEDMELPTIDLTTIGNATNDFSSSNKLGEGGFGPVFKGTLIGGKEIAVKRLSKNSGQGVREFKNEVILIAGLQHRNLVKLLGCCTEDNEKMLIYEFLTNRSLDFFIFDQERKKLLDWPKCFNIIDGIARGLLYLHQDSTLRMIHRDMKASNILLDSNMHPKISDFGLAKTFGGDESRSKTNIVAGTYGYMAPEYAIDEIFSMKSDVFSFGVVLLEILSRERNRGFCHADHHHNLLGHAWTLWMQDKQLELIDKTLRDSCTISEVLRCRYVIHAPYRKY</sequence>
<dbReference type="FunFam" id="1.10.510.10:FF:000060">
    <property type="entry name" value="G-type lectin S-receptor-like serine/threonine-protein kinase"/>
    <property type="match status" value="1"/>
</dbReference>
<accession>A0A2P6Q8X9</accession>
<keyword evidence="3 13" id="KW-0808">Transferase</keyword>
<gene>
    <name evidence="13" type="ORF">RchiOBHm_Chr5g0026771</name>
</gene>
<dbReference type="Pfam" id="PF07714">
    <property type="entry name" value="PK_Tyr_Ser-Thr"/>
    <property type="match status" value="1"/>
</dbReference>
<dbReference type="GO" id="GO:0005886">
    <property type="term" value="C:plasma membrane"/>
    <property type="evidence" value="ECO:0007669"/>
    <property type="project" value="TreeGrafter"/>
</dbReference>
<keyword evidence="8" id="KW-1015">Disulfide bond</keyword>
<keyword evidence="6" id="KW-0418">Kinase</keyword>
<comment type="caution">
    <text evidence="13">The sequence shown here is derived from an EMBL/GenBank/DDBJ whole genome shotgun (WGS) entry which is preliminary data.</text>
</comment>
<evidence type="ECO:0000256" key="11">
    <source>
        <dbReference type="ARBA" id="ARBA00048679"/>
    </source>
</evidence>
<dbReference type="Gene3D" id="3.30.200.20">
    <property type="entry name" value="Phosphorylase Kinase, domain 1"/>
    <property type="match status" value="1"/>
</dbReference>
<dbReference type="PANTHER" id="PTHR27002">
    <property type="entry name" value="RECEPTOR-LIKE SERINE/THREONINE-PROTEIN KINASE SD1-8"/>
    <property type="match status" value="1"/>
</dbReference>
<dbReference type="InterPro" id="IPR000719">
    <property type="entry name" value="Prot_kinase_dom"/>
</dbReference>
<keyword evidence="4" id="KW-0732">Signal</keyword>
<evidence type="ECO:0000256" key="10">
    <source>
        <dbReference type="ARBA" id="ARBA00047899"/>
    </source>
</evidence>
<evidence type="ECO:0000256" key="8">
    <source>
        <dbReference type="ARBA" id="ARBA00023157"/>
    </source>
</evidence>
<dbReference type="PROSITE" id="PS50011">
    <property type="entry name" value="PROTEIN_KINASE_DOM"/>
    <property type="match status" value="1"/>
</dbReference>
<evidence type="ECO:0000256" key="3">
    <source>
        <dbReference type="ARBA" id="ARBA00022679"/>
    </source>
</evidence>
<comment type="catalytic activity">
    <reaction evidence="10">
        <text>L-threonyl-[protein] + ATP = O-phospho-L-threonyl-[protein] + ADP + H(+)</text>
        <dbReference type="Rhea" id="RHEA:46608"/>
        <dbReference type="Rhea" id="RHEA-COMP:11060"/>
        <dbReference type="Rhea" id="RHEA-COMP:11605"/>
        <dbReference type="ChEBI" id="CHEBI:15378"/>
        <dbReference type="ChEBI" id="CHEBI:30013"/>
        <dbReference type="ChEBI" id="CHEBI:30616"/>
        <dbReference type="ChEBI" id="CHEBI:61977"/>
        <dbReference type="ChEBI" id="CHEBI:456216"/>
        <dbReference type="EC" id="2.7.11.1"/>
    </reaction>
</comment>
<comment type="catalytic activity">
    <reaction evidence="11">
        <text>L-seryl-[protein] + ATP = O-phospho-L-seryl-[protein] + ADP + H(+)</text>
        <dbReference type="Rhea" id="RHEA:17989"/>
        <dbReference type="Rhea" id="RHEA-COMP:9863"/>
        <dbReference type="Rhea" id="RHEA-COMP:11604"/>
        <dbReference type="ChEBI" id="CHEBI:15378"/>
        <dbReference type="ChEBI" id="CHEBI:29999"/>
        <dbReference type="ChEBI" id="CHEBI:30616"/>
        <dbReference type="ChEBI" id="CHEBI:83421"/>
        <dbReference type="ChEBI" id="CHEBI:456216"/>
        <dbReference type="EC" id="2.7.11.1"/>
    </reaction>
</comment>
<dbReference type="Gramene" id="PRQ30635">
    <property type="protein sequence ID" value="PRQ30635"/>
    <property type="gene ID" value="RchiOBHm_Chr5g0026771"/>
</dbReference>
<dbReference type="SUPFAM" id="SSF56112">
    <property type="entry name" value="Protein kinase-like (PK-like)"/>
    <property type="match status" value="1"/>
</dbReference>
<dbReference type="GO" id="GO:0005524">
    <property type="term" value="F:ATP binding"/>
    <property type="evidence" value="ECO:0007669"/>
    <property type="project" value="UniProtKB-KW"/>
</dbReference>
<evidence type="ECO:0000256" key="4">
    <source>
        <dbReference type="ARBA" id="ARBA00022729"/>
    </source>
</evidence>
<organism evidence="13 14">
    <name type="scientific">Rosa chinensis</name>
    <name type="common">China rose</name>
    <dbReference type="NCBI Taxonomy" id="74649"/>
    <lineage>
        <taxon>Eukaryota</taxon>
        <taxon>Viridiplantae</taxon>
        <taxon>Streptophyta</taxon>
        <taxon>Embryophyta</taxon>
        <taxon>Tracheophyta</taxon>
        <taxon>Spermatophyta</taxon>
        <taxon>Magnoliopsida</taxon>
        <taxon>eudicotyledons</taxon>
        <taxon>Gunneridae</taxon>
        <taxon>Pentapetalae</taxon>
        <taxon>rosids</taxon>
        <taxon>fabids</taxon>
        <taxon>Rosales</taxon>
        <taxon>Rosaceae</taxon>
        <taxon>Rosoideae</taxon>
        <taxon>Rosoideae incertae sedis</taxon>
        <taxon>Rosa</taxon>
    </lineage>
</organism>
<dbReference type="STRING" id="74649.A0A2P6Q8X9"/>
<keyword evidence="5" id="KW-0547">Nucleotide-binding</keyword>
<dbReference type="FunFam" id="3.30.200.20:FF:000195">
    <property type="entry name" value="G-type lectin S-receptor-like serine/threonine-protein kinase"/>
    <property type="match status" value="1"/>
</dbReference>
<evidence type="ECO:0000256" key="7">
    <source>
        <dbReference type="ARBA" id="ARBA00022840"/>
    </source>
</evidence>
<proteinExistence type="predicted"/>
<dbReference type="EMBL" id="PDCK01000043">
    <property type="protein sequence ID" value="PRQ30635.1"/>
    <property type="molecule type" value="Genomic_DNA"/>
</dbReference>
<reference evidence="13 14" key="1">
    <citation type="journal article" date="2018" name="Nat. Genet.">
        <title>The Rosa genome provides new insights in the design of modern roses.</title>
        <authorList>
            <person name="Bendahmane M."/>
        </authorList>
    </citation>
    <scope>NUCLEOTIDE SEQUENCE [LARGE SCALE GENOMIC DNA]</scope>
    <source>
        <strain evidence="14">cv. Old Blush</strain>
    </source>
</reference>
<dbReference type="Gene3D" id="1.10.510.10">
    <property type="entry name" value="Transferase(Phosphotransferase) domain 1"/>
    <property type="match status" value="1"/>
</dbReference>
<dbReference type="EC" id="2.7.11.1" evidence="1"/>
<evidence type="ECO:0000256" key="5">
    <source>
        <dbReference type="ARBA" id="ARBA00022741"/>
    </source>
</evidence>
<evidence type="ECO:0000259" key="12">
    <source>
        <dbReference type="PROSITE" id="PS50011"/>
    </source>
</evidence>
<keyword evidence="7" id="KW-0067">ATP-binding</keyword>
<dbReference type="PANTHER" id="PTHR27002:SF1003">
    <property type="entry name" value="PROTEIN KINASE DOMAIN-CONTAINING PROTEIN"/>
    <property type="match status" value="1"/>
</dbReference>
<protein>
    <recommendedName>
        <fullName evidence="1">non-specific serine/threonine protein kinase</fullName>
        <ecNumber evidence="1">2.7.11.1</ecNumber>
    </recommendedName>
</protein>
<keyword evidence="14" id="KW-1185">Reference proteome</keyword>
<dbReference type="AlphaFoldDB" id="A0A2P6Q8X9"/>
<feature type="domain" description="Protein kinase" evidence="12">
    <location>
        <begin position="69"/>
        <end position="326"/>
    </location>
</feature>
<name>A0A2P6Q8X9_ROSCH</name>
<evidence type="ECO:0000256" key="2">
    <source>
        <dbReference type="ARBA" id="ARBA00022527"/>
    </source>
</evidence>
<evidence type="ECO:0000256" key="6">
    <source>
        <dbReference type="ARBA" id="ARBA00022777"/>
    </source>
</evidence>
<dbReference type="Proteomes" id="UP000238479">
    <property type="component" value="Chromosome 5"/>
</dbReference>
<dbReference type="SMART" id="SM00220">
    <property type="entry name" value="S_TKc"/>
    <property type="match status" value="1"/>
</dbReference>
<dbReference type="InterPro" id="IPR011009">
    <property type="entry name" value="Kinase-like_dom_sf"/>
</dbReference>
<evidence type="ECO:0000256" key="1">
    <source>
        <dbReference type="ARBA" id="ARBA00012513"/>
    </source>
</evidence>
<keyword evidence="9" id="KW-0325">Glycoprotein</keyword>
<evidence type="ECO:0000256" key="9">
    <source>
        <dbReference type="ARBA" id="ARBA00023180"/>
    </source>
</evidence>
<dbReference type="OMA" id="CCTEDNE"/>
<dbReference type="GO" id="GO:0004674">
    <property type="term" value="F:protein serine/threonine kinase activity"/>
    <property type="evidence" value="ECO:0007669"/>
    <property type="project" value="UniProtKB-KW"/>
</dbReference>